<accession>A0ABS1SAR2</accession>
<name>A0ABS1SAR2_9RHOB</name>
<dbReference type="EMBL" id="JAESHT010000057">
    <property type="protein sequence ID" value="MBL3675831.1"/>
    <property type="molecule type" value="Genomic_DNA"/>
</dbReference>
<dbReference type="Proteomes" id="UP000644749">
    <property type="component" value="Unassembled WGS sequence"/>
</dbReference>
<evidence type="ECO:0000313" key="2">
    <source>
        <dbReference type="EMBL" id="MBL3675831.1"/>
    </source>
</evidence>
<sequence>MTTPPSKQLDQFVVRLPDGMRDRIKAAAEANNRSMNAEIVATLEEKYPPVDPWVSAIHALRAMNETIRSLPNGPEKLAALEQARAFSVGVTTAFLQQIGDVEPPTKEIADSLADLRNFLKDETAAKS</sequence>
<gene>
    <name evidence="2" type="ORF">JL111_20490</name>
</gene>
<evidence type="ECO:0000313" key="3">
    <source>
        <dbReference type="Proteomes" id="UP000644749"/>
    </source>
</evidence>
<proteinExistence type="predicted"/>
<evidence type="ECO:0000259" key="1">
    <source>
        <dbReference type="Pfam" id="PF03869"/>
    </source>
</evidence>
<dbReference type="GO" id="GO:0003677">
    <property type="term" value="F:DNA binding"/>
    <property type="evidence" value="ECO:0007669"/>
    <property type="project" value="UniProtKB-KW"/>
</dbReference>
<dbReference type="Gene3D" id="1.10.1220.10">
    <property type="entry name" value="Met repressor-like"/>
    <property type="match status" value="1"/>
</dbReference>
<dbReference type="InterPro" id="IPR005569">
    <property type="entry name" value="Arc_DNA-bd_dom"/>
</dbReference>
<comment type="caution">
    <text evidence="2">The sequence shown here is derived from an EMBL/GenBank/DDBJ whole genome shotgun (WGS) entry which is preliminary data.</text>
</comment>
<feature type="domain" description="Arc-like DNA binding" evidence="1">
    <location>
        <begin position="7"/>
        <end position="45"/>
    </location>
</feature>
<dbReference type="InterPro" id="IPR013321">
    <property type="entry name" value="Arc_rbn_hlx_hlx"/>
</dbReference>
<dbReference type="InterPro" id="IPR010985">
    <property type="entry name" value="Ribbon_hlx_hlx"/>
</dbReference>
<organism evidence="2 3">
    <name type="scientific">Paracoccus aerius</name>
    <dbReference type="NCBI Taxonomy" id="1915382"/>
    <lineage>
        <taxon>Bacteria</taxon>
        <taxon>Pseudomonadati</taxon>
        <taxon>Pseudomonadota</taxon>
        <taxon>Alphaproteobacteria</taxon>
        <taxon>Rhodobacterales</taxon>
        <taxon>Paracoccaceae</taxon>
        <taxon>Paracoccus</taxon>
    </lineage>
</organism>
<reference evidence="2 3" key="1">
    <citation type="submission" date="2021-01" db="EMBL/GenBank/DDBJ databases">
        <title>011410 draft genome.</title>
        <authorList>
            <person name="Lang L."/>
        </authorList>
    </citation>
    <scope>NUCLEOTIDE SEQUENCE [LARGE SCALE GENOMIC DNA]</scope>
    <source>
        <strain evidence="2 3">KCTC 42845</strain>
    </source>
</reference>
<keyword evidence="3" id="KW-1185">Reference proteome</keyword>
<dbReference type="SUPFAM" id="SSF47598">
    <property type="entry name" value="Ribbon-helix-helix"/>
    <property type="match status" value="1"/>
</dbReference>
<protein>
    <submittedName>
        <fullName evidence="2">Arc family DNA-binding protein</fullName>
    </submittedName>
</protein>
<keyword evidence="2" id="KW-0238">DNA-binding</keyword>
<dbReference type="Pfam" id="PF03869">
    <property type="entry name" value="Arc"/>
    <property type="match status" value="1"/>
</dbReference>
<dbReference type="RefSeq" id="WP_191313326.1">
    <property type="nucleotide sequence ID" value="NZ_BNCL01000058.1"/>
</dbReference>